<keyword evidence="9" id="KW-0175">Coiled coil</keyword>
<comment type="similarity">
    <text evidence="2">Belongs to the CpsC/CapA family.</text>
</comment>
<evidence type="ECO:0000256" key="5">
    <source>
        <dbReference type="ARBA" id="ARBA00022741"/>
    </source>
</evidence>
<feature type="domain" description="CobQ/CobB/MinD/ParA nucleotide binding" evidence="11">
    <location>
        <begin position="577"/>
        <end position="750"/>
    </location>
</feature>
<dbReference type="InterPro" id="IPR050445">
    <property type="entry name" value="Bact_polysacc_biosynth/exp"/>
</dbReference>
<keyword evidence="13" id="KW-0808">Transferase</keyword>
<keyword evidence="6" id="KW-0067">ATP-binding</keyword>
<evidence type="ECO:0000256" key="10">
    <source>
        <dbReference type="SAM" id="Phobius"/>
    </source>
</evidence>
<sequence length="779" mass="87010">MSTYQFIRAKVDMTKDNEQNNQILSSSQLVGQPLLSLDDEVESSPQTQKGINLVPFLRIFRRRILLITGITTIASAAAVLLVAEPPPTYFANFQILVEPVTSEEKLVEDAGTLTGNPTTTDIKLDYSTIVEILMSAGQLNPIVKEIQAQYPDFSIDIFKKGLSVEQFGKTKIIEVSYKDVIPERAQLVLDKTAAQYLNYSLEERKSRIGQGIEFIKEQIPQLRGRADDLEAQLQKMQQQYNLVEPRSQAGELFAKVRAMTDEELATQGELKELRTLRTILQKQLNLSPEEALAASALSEDPSYQKLLTQIKDVESQIAVESSRFQSDSPAIQALLEQRQNLQNFLNQETERILGQALTKVSNSQVLVIQNSTRRGLIEQLIQTTNQIQVLEVRNQEIENNKETFEQQAQQLPAVAAQYNKLERELELIRNTLNQLEGQKETLRVEAAQKEVPWELVYEPQIPYDSKGNFVPLPSDSKTLLMGLMGGLVLGMGASVLYEKYRDIFYSTDDLEESTKLPLLGIIPLTKNPEPSVNLTEPLGVMETTKNSNSNVCLFTEAFESLYANIRFRFSNQPIRSLTICSAASGDGKSTIALQLAQTVAAMGQKVLLVDTNLRSPRLHTQLNLPNSKGLSDLLDKKLELNEFIEQSPLAENLFVLSTGTLMPDSSKRLASARMQYLQNQFQEKFHLVIYDTPNLLDYTDANFVAANTDGILMVVKMGETKQSLVKQALNQLNIFGLPILGIVANSVKTSSLADSSQSPPKSFQVEAAQQWAKAMQKPS</sequence>
<dbReference type="AlphaFoldDB" id="A0A6B3NCZ7"/>
<keyword evidence="8 10" id="KW-0472">Membrane</keyword>
<comment type="subcellular location">
    <subcellularLocation>
        <location evidence="1">Cell membrane</location>
        <topology evidence="1">Multi-pass membrane protein</topology>
    </subcellularLocation>
</comment>
<dbReference type="GO" id="GO:0004715">
    <property type="term" value="F:non-membrane spanning protein tyrosine kinase activity"/>
    <property type="evidence" value="ECO:0007669"/>
    <property type="project" value="UniProtKB-EC"/>
</dbReference>
<dbReference type="InterPro" id="IPR003856">
    <property type="entry name" value="LPS_length_determ_N"/>
</dbReference>
<dbReference type="EMBL" id="JAAHFQ010000219">
    <property type="protein sequence ID" value="NER28482.1"/>
    <property type="molecule type" value="Genomic_DNA"/>
</dbReference>
<evidence type="ECO:0000256" key="9">
    <source>
        <dbReference type="SAM" id="Coils"/>
    </source>
</evidence>
<feature type="coiled-coil region" evidence="9">
    <location>
        <begin position="212"/>
        <end position="239"/>
    </location>
</feature>
<evidence type="ECO:0000313" key="13">
    <source>
        <dbReference type="EMBL" id="NER28482.1"/>
    </source>
</evidence>
<dbReference type="Pfam" id="PF01656">
    <property type="entry name" value="CbiA"/>
    <property type="match status" value="1"/>
</dbReference>
<feature type="transmembrane region" description="Helical" evidence="10">
    <location>
        <begin position="64"/>
        <end position="83"/>
    </location>
</feature>
<evidence type="ECO:0000256" key="6">
    <source>
        <dbReference type="ARBA" id="ARBA00022840"/>
    </source>
</evidence>
<keyword evidence="7 10" id="KW-1133">Transmembrane helix</keyword>
<accession>A0A6B3NCZ7</accession>
<dbReference type="PANTHER" id="PTHR32309:SF13">
    <property type="entry name" value="FERRIC ENTEROBACTIN TRANSPORT PROTEIN FEPE"/>
    <property type="match status" value="1"/>
</dbReference>
<evidence type="ECO:0000256" key="7">
    <source>
        <dbReference type="ARBA" id="ARBA00022989"/>
    </source>
</evidence>
<name>A0A6B3NCZ7_9CYAN</name>
<protein>
    <submittedName>
        <fullName evidence="13">Polysaccharide biosynthesis tyrosine autokinase</fullName>
        <ecNumber evidence="13">2.7.10.2</ecNumber>
    </submittedName>
</protein>
<dbReference type="GO" id="GO:0005524">
    <property type="term" value="F:ATP binding"/>
    <property type="evidence" value="ECO:0007669"/>
    <property type="project" value="UniProtKB-KW"/>
</dbReference>
<evidence type="ECO:0000259" key="11">
    <source>
        <dbReference type="Pfam" id="PF01656"/>
    </source>
</evidence>
<dbReference type="InterPro" id="IPR002586">
    <property type="entry name" value="CobQ/CobB/MinD/ParA_Nub-bd_dom"/>
</dbReference>
<keyword evidence="5" id="KW-0547">Nucleotide-binding</keyword>
<dbReference type="InterPro" id="IPR027417">
    <property type="entry name" value="P-loop_NTPase"/>
</dbReference>
<evidence type="ECO:0000256" key="1">
    <source>
        <dbReference type="ARBA" id="ARBA00004651"/>
    </source>
</evidence>
<dbReference type="InterPro" id="IPR005702">
    <property type="entry name" value="Wzc-like_C"/>
</dbReference>
<feature type="domain" description="Polysaccharide chain length determinant N-terminal" evidence="12">
    <location>
        <begin position="51"/>
        <end position="144"/>
    </location>
</feature>
<keyword evidence="3" id="KW-1003">Cell membrane</keyword>
<feature type="coiled-coil region" evidence="9">
    <location>
        <begin position="380"/>
        <end position="445"/>
    </location>
</feature>
<dbReference type="PANTHER" id="PTHR32309">
    <property type="entry name" value="TYROSINE-PROTEIN KINASE"/>
    <property type="match status" value="1"/>
</dbReference>
<dbReference type="CDD" id="cd05387">
    <property type="entry name" value="BY-kinase"/>
    <property type="match status" value="1"/>
</dbReference>
<reference evidence="13" key="1">
    <citation type="submission" date="2019-11" db="EMBL/GenBank/DDBJ databases">
        <title>Genomic insights into an expanded diversity of filamentous marine cyanobacteria reveals the extraordinary biosynthetic potential of Moorea and Okeania.</title>
        <authorList>
            <person name="Ferreira Leao T."/>
            <person name="Wang M."/>
            <person name="Moss N."/>
            <person name="Da Silva R."/>
            <person name="Sanders J."/>
            <person name="Nurk S."/>
            <person name="Gurevich A."/>
            <person name="Humphrey G."/>
            <person name="Reher R."/>
            <person name="Zhu Q."/>
            <person name="Belda-Ferre P."/>
            <person name="Glukhov E."/>
            <person name="Rex R."/>
            <person name="Dorrestein P.C."/>
            <person name="Knight R."/>
            <person name="Pevzner P."/>
            <person name="Gerwick W.H."/>
            <person name="Gerwick L."/>
        </authorList>
    </citation>
    <scope>NUCLEOTIDE SEQUENCE</scope>
    <source>
        <strain evidence="13">SIO1C4</strain>
    </source>
</reference>
<dbReference type="GO" id="GO:0005886">
    <property type="term" value="C:plasma membrane"/>
    <property type="evidence" value="ECO:0007669"/>
    <property type="project" value="UniProtKB-SubCell"/>
</dbReference>
<comment type="caution">
    <text evidence="13">The sequence shown here is derived from an EMBL/GenBank/DDBJ whole genome shotgun (WGS) entry which is preliminary data.</text>
</comment>
<gene>
    <name evidence="13" type="ORF">F6J89_12825</name>
</gene>
<dbReference type="Gene3D" id="3.40.50.300">
    <property type="entry name" value="P-loop containing nucleotide triphosphate hydrolases"/>
    <property type="match status" value="1"/>
</dbReference>
<dbReference type="Pfam" id="PF02706">
    <property type="entry name" value="Wzz"/>
    <property type="match status" value="1"/>
</dbReference>
<evidence type="ECO:0000256" key="8">
    <source>
        <dbReference type="ARBA" id="ARBA00023136"/>
    </source>
</evidence>
<dbReference type="SUPFAM" id="SSF52540">
    <property type="entry name" value="P-loop containing nucleoside triphosphate hydrolases"/>
    <property type="match status" value="1"/>
</dbReference>
<organism evidence="13">
    <name type="scientific">Symploca sp. SIO1C4</name>
    <dbReference type="NCBI Taxonomy" id="2607765"/>
    <lineage>
        <taxon>Bacteria</taxon>
        <taxon>Bacillati</taxon>
        <taxon>Cyanobacteriota</taxon>
        <taxon>Cyanophyceae</taxon>
        <taxon>Coleofasciculales</taxon>
        <taxon>Coleofasciculaceae</taxon>
        <taxon>Symploca</taxon>
    </lineage>
</organism>
<evidence type="ECO:0000256" key="2">
    <source>
        <dbReference type="ARBA" id="ARBA00006683"/>
    </source>
</evidence>
<dbReference type="NCBIfam" id="TIGR01007">
    <property type="entry name" value="eps_fam"/>
    <property type="match status" value="1"/>
</dbReference>
<proteinExistence type="inferred from homology"/>
<dbReference type="EC" id="2.7.10.2" evidence="13"/>
<evidence type="ECO:0000256" key="4">
    <source>
        <dbReference type="ARBA" id="ARBA00022692"/>
    </source>
</evidence>
<evidence type="ECO:0000256" key="3">
    <source>
        <dbReference type="ARBA" id="ARBA00022475"/>
    </source>
</evidence>
<evidence type="ECO:0000259" key="12">
    <source>
        <dbReference type="Pfam" id="PF02706"/>
    </source>
</evidence>
<keyword evidence="13" id="KW-0418">Kinase</keyword>
<keyword evidence="4 10" id="KW-0812">Transmembrane</keyword>